<dbReference type="SUPFAM" id="SSF47384">
    <property type="entry name" value="Homodimeric domain of signal transducing histidine kinase"/>
    <property type="match status" value="1"/>
</dbReference>
<evidence type="ECO:0000256" key="5">
    <source>
        <dbReference type="ARBA" id="ARBA00022519"/>
    </source>
</evidence>
<dbReference type="AlphaFoldDB" id="A0A2S6NEZ0"/>
<dbReference type="Gene3D" id="3.30.565.10">
    <property type="entry name" value="Histidine kinase-like ATPase, C-terminal domain"/>
    <property type="match status" value="1"/>
</dbReference>
<keyword evidence="14 15" id="KW-0472">Membrane</keyword>
<evidence type="ECO:0000256" key="8">
    <source>
        <dbReference type="ARBA" id="ARBA00022692"/>
    </source>
</evidence>
<evidence type="ECO:0000256" key="11">
    <source>
        <dbReference type="ARBA" id="ARBA00022840"/>
    </source>
</evidence>
<dbReference type="InterPro" id="IPR050980">
    <property type="entry name" value="2C_sensor_his_kinase"/>
</dbReference>
<dbReference type="CDD" id="cd06225">
    <property type="entry name" value="HAMP"/>
    <property type="match status" value="1"/>
</dbReference>
<dbReference type="InterPro" id="IPR005467">
    <property type="entry name" value="His_kinase_dom"/>
</dbReference>
<keyword evidence="19" id="KW-1185">Reference proteome</keyword>
<keyword evidence="7" id="KW-0808">Transferase</keyword>
<keyword evidence="13" id="KW-0902">Two-component regulatory system</keyword>
<feature type="domain" description="HAMP" evidence="17">
    <location>
        <begin position="186"/>
        <end position="239"/>
    </location>
</feature>
<comment type="catalytic activity">
    <reaction evidence="1">
        <text>ATP + protein L-histidine = ADP + protein N-phospho-L-histidine.</text>
        <dbReference type="EC" id="2.7.13.3"/>
    </reaction>
</comment>
<evidence type="ECO:0000313" key="19">
    <source>
        <dbReference type="Proteomes" id="UP000239089"/>
    </source>
</evidence>
<dbReference type="Pfam" id="PF00672">
    <property type="entry name" value="HAMP"/>
    <property type="match status" value="1"/>
</dbReference>
<evidence type="ECO:0000256" key="10">
    <source>
        <dbReference type="ARBA" id="ARBA00022777"/>
    </source>
</evidence>
<sequence length="460" mass="50359">MKAFLRRFRPDAMTGQIALLVLAAILIFHFSVDATRMFTDAEWRRPIVDPADVIAGAVVAVEAAAPEQRRDVLARLARTAPWAKLAIRPAPPADWSNDAGAEGQRISARLGPGADVREPSESQDSGGLFAIGLKSGDHLMVSIPEPRRIAHLRPAGRSGAYAARVWERFAMLFFICVLILWVWLSAAVVSPLVRLANQAEKFPEDIEAGARAPEKGPREVVELSRAINRMQDRIRSMIAARSHALAAISHDLRTLITRMRLRSEFIEDVAMRAKMLSDLQSMDHMLKKNLEFLRDGDAPLERGPIDLGSLLQTLADECSEAGHDVVFINGPRQAVLGSLPELQRLFSNLIENASRYGKHVEISVRATAPDAVEIDVADDGPGIAQQDRTRVMEPFVRGEAARNMNENEGFGLGLSIANSLAQRANGALTLLENVPHGLIARVHLPLAASDLEGRTVPVRQ</sequence>
<dbReference type="Gene3D" id="1.10.287.130">
    <property type="match status" value="1"/>
</dbReference>
<keyword evidence="11" id="KW-0067">ATP-binding</keyword>
<keyword evidence="6" id="KW-0597">Phosphoprotein</keyword>
<evidence type="ECO:0000259" key="16">
    <source>
        <dbReference type="PROSITE" id="PS50109"/>
    </source>
</evidence>
<dbReference type="CDD" id="cd00082">
    <property type="entry name" value="HisKA"/>
    <property type="match status" value="1"/>
</dbReference>
<protein>
    <recommendedName>
        <fullName evidence="3">histidine kinase</fullName>
        <ecNumber evidence="3">2.7.13.3</ecNumber>
    </recommendedName>
</protein>
<dbReference type="PRINTS" id="PR00344">
    <property type="entry name" value="BCTRLSENSOR"/>
</dbReference>
<dbReference type="PANTHER" id="PTHR44936:SF5">
    <property type="entry name" value="SENSOR HISTIDINE KINASE ENVZ"/>
    <property type="match status" value="1"/>
</dbReference>
<dbReference type="Proteomes" id="UP000239089">
    <property type="component" value="Unassembled WGS sequence"/>
</dbReference>
<dbReference type="SMART" id="SM00387">
    <property type="entry name" value="HATPase_c"/>
    <property type="match status" value="1"/>
</dbReference>
<evidence type="ECO:0000256" key="7">
    <source>
        <dbReference type="ARBA" id="ARBA00022679"/>
    </source>
</evidence>
<dbReference type="SMART" id="SM00388">
    <property type="entry name" value="HisKA"/>
    <property type="match status" value="1"/>
</dbReference>
<evidence type="ECO:0000256" key="14">
    <source>
        <dbReference type="ARBA" id="ARBA00023136"/>
    </source>
</evidence>
<dbReference type="InterPro" id="IPR003660">
    <property type="entry name" value="HAMP_dom"/>
</dbReference>
<keyword evidence="4" id="KW-1003">Cell membrane</keyword>
<evidence type="ECO:0000256" key="1">
    <source>
        <dbReference type="ARBA" id="ARBA00000085"/>
    </source>
</evidence>
<evidence type="ECO:0000256" key="15">
    <source>
        <dbReference type="SAM" id="Phobius"/>
    </source>
</evidence>
<evidence type="ECO:0000256" key="3">
    <source>
        <dbReference type="ARBA" id="ARBA00012438"/>
    </source>
</evidence>
<keyword evidence="8 15" id="KW-0812">Transmembrane</keyword>
<dbReference type="GO" id="GO:0005886">
    <property type="term" value="C:plasma membrane"/>
    <property type="evidence" value="ECO:0007669"/>
    <property type="project" value="UniProtKB-SubCell"/>
</dbReference>
<dbReference type="InterPro" id="IPR003661">
    <property type="entry name" value="HisK_dim/P_dom"/>
</dbReference>
<keyword evidence="12 15" id="KW-1133">Transmembrane helix</keyword>
<keyword evidence="10" id="KW-0418">Kinase</keyword>
<dbReference type="EMBL" id="NHSJ01000026">
    <property type="protein sequence ID" value="PPQ33215.1"/>
    <property type="molecule type" value="Genomic_DNA"/>
</dbReference>
<dbReference type="InterPro" id="IPR036097">
    <property type="entry name" value="HisK_dim/P_sf"/>
</dbReference>
<dbReference type="PANTHER" id="PTHR44936">
    <property type="entry name" value="SENSOR PROTEIN CREC"/>
    <property type="match status" value="1"/>
</dbReference>
<dbReference type="InterPro" id="IPR036890">
    <property type="entry name" value="HATPase_C_sf"/>
</dbReference>
<dbReference type="EC" id="2.7.13.3" evidence="3"/>
<comment type="subcellular location">
    <subcellularLocation>
        <location evidence="2">Cell inner membrane</location>
        <topology evidence="2">Multi-pass membrane protein</topology>
    </subcellularLocation>
</comment>
<dbReference type="SUPFAM" id="SSF55874">
    <property type="entry name" value="ATPase domain of HSP90 chaperone/DNA topoisomerase II/histidine kinase"/>
    <property type="match status" value="1"/>
</dbReference>
<evidence type="ECO:0000259" key="17">
    <source>
        <dbReference type="PROSITE" id="PS50885"/>
    </source>
</evidence>
<feature type="domain" description="Histidine kinase" evidence="16">
    <location>
        <begin position="247"/>
        <end position="448"/>
    </location>
</feature>
<dbReference type="InterPro" id="IPR004358">
    <property type="entry name" value="Sig_transdc_His_kin-like_C"/>
</dbReference>
<evidence type="ECO:0000313" key="18">
    <source>
        <dbReference type="EMBL" id="PPQ33215.1"/>
    </source>
</evidence>
<gene>
    <name evidence="18" type="ORF">CCR94_02550</name>
</gene>
<proteinExistence type="predicted"/>
<evidence type="ECO:0000256" key="4">
    <source>
        <dbReference type="ARBA" id="ARBA00022475"/>
    </source>
</evidence>
<name>A0A2S6NEZ0_9HYPH</name>
<dbReference type="InterPro" id="IPR003594">
    <property type="entry name" value="HATPase_dom"/>
</dbReference>
<evidence type="ECO:0000256" key="9">
    <source>
        <dbReference type="ARBA" id="ARBA00022741"/>
    </source>
</evidence>
<accession>A0A2S6NEZ0</accession>
<keyword evidence="9" id="KW-0547">Nucleotide-binding</keyword>
<evidence type="ECO:0000256" key="12">
    <source>
        <dbReference type="ARBA" id="ARBA00022989"/>
    </source>
</evidence>
<dbReference type="PROSITE" id="PS50109">
    <property type="entry name" value="HIS_KIN"/>
    <property type="match status" value="1"/>
</dbReference>
<dbReference type="GO" id="GO:0000155">
    <property type="term" value="F:phosphorelay sensor kinase activity"/>
    <property type="evidence" value="ECO:0007669"/>
    <property type="project" value="InterPro"/>
</dbReference>
<dbReference type="GO" id="GO:0005524">
    <property type="term" value="F:ATP binding"/>
    <property type="evidence" value="ECO:0007669"/>
    <property type="project" value="UniProtKB-KW"/>
</dbReference>
<evidence type="ECO:0000256" key="2">
    <source>
        <dbReference type="ARBA" id="ARBA00004429"/>
    </source>
</evidence>
<feature type="transmembrane region" description="Helical" evidence="15">
    <location>
        <begin position="169"/>
        <end position="193"/>
    </location>
</feature>
<reference evidence="18 19" key="1">
    <citation type="journal article" date="2018" name="Arch. Microbiol.">
        <title>New insights into the metabolic potential of the phototrophic purple bacterium Rhodopila globiformis DSM 161(T) from its draft genome sequence and evidence for a vanadium-dependent nitrogenase.</title>
        <authorList>
            <person name="Imhoff J.F."/>
            <person name="Rahn T."/>
            <person name="Kunzel S."/>
            <person name="Neulinger S.C."/>
        </authorList>
    </citation>
    <scope>NUCLEOTIDE SEQUENCE [LARGE SCALE GENOMIC DNA]</scope>
    <source>
        <strain evidence="18 19">DSM 16996</strain>
    </source>
</reference>
<evidence type="ECO:0000256" key="13">
    <source>
        <dbReference type="ARBA" id="ARBA00023012"/>
    </source>
</evidence>
<comment type="caution">
    <text evidence="18">The sequence shown here is derived from an EMBL/GenBank/DDBJ whole genome shotgun (WGS) entry which is preliminary data.</text>
</comment>
<keyword evidence="5" id="KW-0997">Cell inner membrane</keyword>
<organism evidence="18 19">
    <name type="scientific">Rhodoblastus sphagnicola</name>
    <dbReference type="NCBI Taxonomy" id="333368"/>
    <lineage>
        <taxon>Bacteria</taxon>
        <taxon>Pseudomonadati</taxon>
        <taxon>Pseudomonadota</taxon>
        <taxon>Alphaproteobacteria</taxon>
        <taxon>Hyphomicrobiales</taxon>
        <taxon>Rhodoblastaceae</taxon>
        <taxon>Rhodoblastus</taxon>
    </lineage>
</organism>
<dbReference type="PROSITE" id="PS50885">
    <property type="entry name" value="HAMP"/>
    <property type="match status" value="1"/>
</dbReference>
<dbReference type="Pfam" id="PF02518">
    <property type="entry name" value="HATPase_c"/>
    <property type="match status" value="1"/>
</dbReference>
<evidence type="ECO:0000256" key="6">
    <source>
        <dbReference type="ARBA" id="ARBA00022553"/>
    </source>
</evidence>